<dbReference type="GO" id="GO:0000976">
    <property type="term" value="F:transcription cis-regulatory region binding"/>
    <property type="evidence" value="ECO:0007669"/>
    <property type="project" value="TreeGrafter"/>
</dbReference>
<dbReference type="InterPro" id="IPR028082">
    <property type="entry name" value="Peripla_BP_I"/>
</dbReference>
<dbReference type="Gene3D" id="1.10.260.40">
    <property type="entry name" value="lambda repressor-like DNA-binding domains"/>
    <property type="match status" value="1"/>
</dbReference>
<dbReference type="CDD" id="cd01392">
    <property type="entry name" value="HTH_LacI"/>
    <property type="match status" value="1"/>
</dbReference>
<dbReference type="InterPro" id="IPR010982">
    <property type="entry name" value="Lambda_DNA-bd_dom_sf"/>
</dbReference>
<dbReference type="EMBL" id="FNSL01000001">
    <property type="protein sequence ID" value="SEB44952.1"/>
    <property type="molecule type" value="Genomic_DNA"/>
</dbReference>
<organism evidence="6 7">
    <name type="scientific">Nitratireductor aquibiodomus</name>
    <dbReference type="NCBI Taxonomy" id="204799"/>
    <lineage>
        <taxon>Bacteria</taxon>
        <taxon>Pseudomonadati</taxon>
        <taxon>Pseudomonadota</taxon>
        <taxon>Alphaproteobacteria</taxon>
        <taxon>Hyphomicrobiales</taxon>
        <taxon>Phyllobacteriaceae</taxon>
        <taxon>Nitratireductor</taxon>
    </lineage>
</organism>
<dbReference type="SUPFAM" id="SSF47413">
    <property type="entry name" value="lambda repressor-like DNA-binding domains"/>
    <property type="match status" value="1"/>
</dbReference>
<evidence type="ECO:0000259" key="5">
    <source>
        <dbReference type="PROSITE" id="PS50932"/>
    </source>
</evidence>
<dbReference type="InterPro" id="IPR000843">
    <property type="entry name" value="HTH_LacI"/>
</dbReference>
<dbReference type="Proteomes" id="UP000199064">
    <property type="component" value="Unassembled WGS sequence"/>
</dbReference>
<dbReference type="Pfam" id="PF00356">
    <property type="entry name" value="LacI"/>
    <property type="match status" value="1"/>
</dbReference>
<keyword evidence="4" id="KW-0804">Transcription</keyword>
<dbReference type="PANTHER" id="PTHR30146">
    <property type="entry name" value="LACI-RELATED TRANSCRIPTIONAL REPRESSOR"/>
    <property type="match status" value="1"/>
</dbReference>
<keyword evidence="3" id="KW-0238">DNA-binding</keyword>
<gene>
    <name evidence="6" type="ORF">SAMN05216452_1328</name>
</gene>
<name>A0A1H4JH70_9HYPH</name>
<keyword evidence="7" id="KW-1185">Reference proteome</keyword>
<protein>
    <submittedName>
        <fullName evidence="6">Transcriptional regulator, LacI family</fullName>
    </submittedName>
</protein>
<evidence type="ECO:0000256" key="3">
    <source>
        <dbReference type="ARBA" id="ARBA00023125"/>
    </source>
</evidence>
<dbReference type="PROSITE" id="PS50932">
    <property type="entry name" value="HTH_LACI_2"/>
    <property type="match status" value="1"/>
</dbReference>
<keyword evidence="1" id="KW-0678">Repressor</keyword>
<evidence type="ECO:0000256" key="4">
    <source>
        <dbReference type="ARBA" id="ARBA00023163"/>
    </source>
</evidence>
<dbReference type="AlphaFoldDB" id="A0A1H4JH70"/>
<dbReference type="Pfam" id="PF13377">
    <property type="entry name" value="Peripla_BP_3"/>
    <property type="match status" value="1"/>
</dbReference>
<dbReference type="InterPro" id="IPR046335">
    <property type="entry name" value="LacI/GalR-like_sensor"/>
</dbReference>
<dbReference type="PANTHER" id="PTHR30146:SF148">
    <property type="entry name" value="HTH-TYPE TRANSCRIPTIONAL REPRESSOR PURR-RELATED"/>
    <property type="match status" value="1"/>
</dbReference>
<evidence type="ECO:0000256" key="2">
    <source>
        <dbReference type="ARBA" id="ARBA00023015"/>
    </source>
</evidence>
<reference evidence="7" key="1">
    <citation type="submission" date="2016-10" db="EMBL/GenBank/DDBJ databases">
        <authorList>
            <person name="Varghese N."/>
            <person name="Submissions S."/>
        </authorList>
    </citation>
    <scope>NUCLEOTIDE SEQUENCE [LARGE SCALE GENOMIC DNA]</scope>
    <source>
        <strain evidence="7">ES.061</strain>
    </source>
</reference>
<dbReference type="Gene3D" id="3.40.50.2300">
    <property type="match status" value="2"/>
</dbReference>
<feature type="domain" description="HTH lacI-type" evidence="5">
    <location>
        <begin position="12"/>
        <end position="67"/>
    </location>
</feature>
<dbReference type="GO" id="GO:0003700">
    <property type="term" value="F:DNA-binding transcription factor activity"/>
    <property type="evidence" value="ECO:0007669"/>
    <property type="project" value="TreeGrafter"/>
</dbReference>
<accession>A0A1H4JH70</accession>
<dbReference type="SUPFAM" id="SSF53822">
    <property type="entry name" value="Periplasmic binding protein-like I"/>
    <property type="match status" value="1"/>
</dbReference>
<sequence>MPEDKPARRKRPTIADVAKRAGVAPAIVSRALSPERRPVSREKRERVLKAAAELGYNQNPLARGLATNSLDMVAVIVNHITDLSDLDLFDPLLEAIQALGKQAVIIRVGNTEKIEDFLRNSAAFHVHAALVFSDFADAEGVRTLFHSDNVLMLNGRFDAKSAYITIDEAAGIREAVTRALERGAKTGALVTGRQTSLIEQARIQAYRDICAGAGLDLVQELQGDYSYASGLALARSIDGASLPDAIFCTSDAMAMGMMDGLRARDLLPPRDYRLYGFDAVVNANFNAFDISSIGFDRAELIHGISMFLKDPAGYRDHPEVHELRTRFVERSTG</sequence>
<evidence type="ECO:0000313" key="6">
    <source>
        <dbReference type="EMBL" id="SEB44952.1"/>
    </source>
</evidence>
<evidence type="ECO:0000313" key="7">
    <source>
        <dbReference type="Proteomes" id="UP000199064"/>
    </source>
</evidence>
<dbReference type="SMART" id="SM00354">
    <property type="entry name" value="HTH_LACI"/>
    <property type="match status" value="1"/>
</dbReference>
<evidence type="ECO:0000256" key="1">
    <source>
        <dbReference type="ARBA" id="ARBA00022491"/>
    </source>
</evidence>
<proteinExistence type="predicted"/>
<dbReference type="RefSeq" id="WP_090327653.1">
    <property type="nucleotide sequence ID" value="NZ_FNSL01000001.1"/>
</dbReference>
<keyword evidence="2" id="KW-0805">Transcription regulation</keyword>